<sequence>AIKHAKVYLDNLDNICNAGAGKLSRLPGPSFFNIRCSKLTDSGVLLRPYQPELKDMYWLKWSAGMLSTLPNDIRRDAPLVIVSLDVLTNCYLRVVISRTVNRTESADKAHRVR</sequence>
<evidence type="ECO:0000313" key="1">
    <source>
        <dbReference type="EMBL" id="GIY44909.1"/>
    </source>
</evidence>
<keyword evidence="2" id="KW-1185">Reference proteome</keyword>
<reference evidence="1 2" key="1">
    <citation type="submission" date="2021-06" db="EMBL/GenBank/DDBJ databases">
        <title>Caerostris extrusa draft genome.</title>
        <authorList>
            <person name="Kono N."/>
            <person name="Arakawa K."/>
        </authorList>
    </citation>
    <scope>NUCLEOTIDE SEQUENCE [LARGE SCALE GENOMIC DNA]</scope>
</reference>
<feature type="non-terminal residue" evidence="1">
    <location>
        <position position="1"/>
    </location>
</feature>
<gene>
    <name evidence="1" type="ORF">CEXT_381391</name>
</gene>
<dbReference type="Proteomes" id="UP001054945">
    <property type="component" value="Unassembled WGS sequence"/>
</dbReference>
<organism evidence="1 2">
    <name type="scientific">Caerostris extrusa</name>
    <name type="common">Bark spider</name>
    <name type="synonym">Caerostris bankana</name>
    <dbReference type="NCBI Taxonomy" id="172846"/>
    <lineage>
        <taxon>Eukaryota</taxon>
        <taxon>Metazoa</taxon>
        <taxon>Ecdysozoa</taxon>
        <taxon>Arthropoda</taxon>
        <taxon>Chelicerata</taxon>
        <taxon>Arachnida</taxon>
        <taxon>Araneae</taxon>
        <taxon>Araneomorphae</taxon>
        <taxon>Entelegynae</taxon>
        <taxon>Araneoidea</taxon>
        <taxon>Araneidae</taxon>
        <taxon>Caerostris</taxon>
    </lineage>
</organism>
<proteinExistence type="predicted"/>
<evidence type="ECO:0000313" key="2">
    <source>
        <dbReference type="Proteomes" id="UP001054945"/>
    </source>
</evidence>
<dbReference type="EMBL" id="BPLR01011210">
    <property type="protein sequence ID" value="GIY44909.1"/>
    <property type="molecule type" value="Genomic_DNA"/>
</dbReference>
<name>A0AAV4TGQ1_CAEEX</name>
<accession>A0AAV4TGQ1</accession>
<protein>
    <submittedName>
        <fullName evidence="1">Uncharacterized protein</fullName>
    </submittedName>
</protein>
<comment type="caution">
    <text evidence="1">The sequence shown here is derived from an EMBL/GenBank/DDBJ whole genome shotgun (WGS) entry which is preliminary data.</text>
</comment>
<dbReference type="AlphaFoldDB" id="A0AAV4TGQ1"/>